<name>A0AAE3KLG3_9PSEU</name>
<gene>
    <name evidence="2" type="ORF">LX83_007190</name>
</gene>
<dbReference type="Proteomes" id="UP001206128">
    <property type="component" value="Unassembled WGS sequence"/>
</dbReference>
<keyword evidence="1" id="KW-0812">Transmembrane</keyword>
<keyword evidence="3" id="KW-1185">Reference proteome</keyword>
<comment type="caution">
    <text evidence="2">The sequence shown here is derived from an EMBL/GenBank/DDBJ whole genome shotgun (WGS) entry which is preliminary data.</text>
</comment>
<keyword evidence="1" id="KW-1133">Transmembrane helix</keyword>
<proteinExistence type="predicted"/>
<accession>A0AAE3KLG3</accession>
<sequence length="260" mass="29427">MTAGPSVAGRAGTRTLRTDRWWLQPAVTVAALLAFVVYATIRAFANAAYYAPPYLSPMYSPCLATNCVPGASDVHLVGDWWGLSPALLVLVFPLGFRLTCYYYRKAYYRSFWASPPACAVAEPHRRYTGETRFPLVLNNAHRYFFYVGLLFNIVLSYDAVLAFRDEHGNWGHAGLGTVVLVVNALLLWTYSLSCHSCRHVIGGRLNHFSRHPIRYRAWTLVSRLNAKHMRYAWLSLFWVAFTDLYVALVASGTITDPRFF</sequence>
<keyword evidence="1" id="KW-0472">Membrane</keyword>
<feature type="transmembrane region" description="Helical" evidence="1">
    <location>
        <begin position="21"/>
        <end position="45"/>
    </location>
</feature>
<feature type="transmembrane region" description="Helical" evidence="1">
    <location>
        <begin position="80"/>
        <end position="103"/>
    </location>
</feature>
<reference evidence="2" key="1">
    <citation type="submission" date="2022-06" db="EMBL/GenBank/DDBJ databases">
        <title>Genomic Encyclopedia of Archaeal and Bacterial Type Strains, Phase II (KMG-II): from individual species to whole genera.</title>
        <authorList>
            <person name="Goeker M."/>
        </authorList>
    </citation>
    <scope>NUCLEOTIDE SEQUENCE</scope>
    <source>
        <strain evidence="2">DSM 43935</strain>
    </source>
</reference>
<feature type="transmembrane region" description="Helical" evidence="1">
    <location>
        <begin position="170"/>
        <end position="190"/>
    </location>
</feature>
<feature type="transmembrane region" description="Helical" evidence="1">
    <location>
        <begin position="143"/>
        <end position="164"/>
    </location>
</feature>
<evidence type="ECO:0000313" key="2">
    <source>
        <dbReference type="EMBL" id="MCP2170299.1"/>
    </source>
</evidence>
<evidence type="ECO:0008006" key="4">
    <source>
        <dbReference type="Google" id="ProtNLM"/>
    </source>
</evidence>
<protein>
    <recommendedName>
        <fullName evidence="4">Succinate dehydrogenase</fullName>
    </recommendedName>
</protein>
<evidence type="ECO:0000256" key="1">
    <source>
        <dbReference type="SAM" id="Phobius"/>
    </source>
</evidence>
<dbReference type="EMBL" id="JAMTCK010000029">
    <property type="protein sequence ID" value="MCP2170299.1"/>
    <property type="molecule type" value="Genomic_DNA"/>
</dbReference>
<evidence type="ECO:0000313" key="3">
    <source>
        <dbReference type="Proteomes" id="UP001206128"/>
    </source>
</evidence>
<dbReference type="RefSeq" id="WP_253780418.1">
    <property type="nucleotide sequence ID" value="NZ_JAMTCK010000029.1"/>
</dbReference>
<feature type="transmembrane region" description="Helical" evidence="1">
    <location>
        <begin position="231"/>
        <end position="254"/>
    </location>
</feature>
<organism evidence="2 3">
    <name type="scientific">Goodfellowiella coeruleoviolacea</name>
    <dbReference type="NCBI Taxonomy" id="334858"/>
    <lineage>
        <taxon>Bacteria</taxon>
        <taxon>Bacillati</taxon>
        <taxon>Actinomycetota</taxon>
        <taxon>Actinomycetes</taxon>
        <taxon>Pseudonocardiales</taxon>
        <taxon>Pseudonocardiaceae</taxon>
        <taxon>Goodfellowiella</taxon>
    </lineage>
</organism>
<dbReference type="AlphaFoldDB" id="A0AAE3KLG3"/>